<dbReference type="EMBL" id="JABFUD020000006">
    <property type="protein sequence ID" value="KAI5079182.1"/>
    <property type="molecule type" value="Genomic_DNA"/>
</dbReference>
<name>A0A9D4V583_ADICA</name>
<dbReference type="InterPro" id="IPR001223">
    <property type="entry name" value="Glyco_hydro18_cat"/>
</dbReference>
<dbReference type="AlphaFoldDB" id="A0A9D4V583"/>
<dbReference type="GO" id="GO:0004568">
    <property type="term" value="F:chitinase activity"/>
    <property type="evidence" value="ECO:0007669"/>
    <property type="project" value="TreeGrafter"/>
</dbReference>
<dbReference type="PANTHER" id="PTHR11177:SF317">
    <property type="entry name" value="CHITINASE 12-RELATED"/>
    <property type="match status" value="1"/>
</dbReference>
<keyword evidence="3" id="KW-1185">Reference proteome</keyword>
<dbReference type="InterPro" id="IPR050314">
    <property type="entry name" value="Glycosyl_Hydrlase_18"/>
</dbReference>
<dbReference type="GO" id="GO:0005576">
    <property type="term" value="C:extracellular region"/>
    <property type="evidence" value="ECO:0007669"/>
    <property type="project" value="TreeGrafter"/>
</dbReference>
<feature type="non-terminal residue" evidence="2">
    <location>
        <position position="1"/>
    </location>
</feature>
<dbReference type="Gene3D" id="3.10.50.10">
    <property type="match status" value="1"/>
</dbReference>
<dbReference type="OrthoDB" id="73875at2759"/>
<dbReference type="GO" id="GO:0008061">
    <property type="term" value="F:chitin binding"/>
    <property type="evidence" value="ECO:0007669"/>
    <property type="project" value="InterPro"/>
</dbReference>
<dbReference type="Gene3D" id="3.20.20.80">
    <property type="entry name" value="Glycosidases"/>
    <property type="match status" value="1"/>
</dbReference>
<organism evidence="2 3">
    <name type="scientific">Adiantum capillus-veneris</name>
    <name type="common">Maidenhair fern</name>
    <dbReference type="NCBI Taxonomy" id="13818"/>
    <lineage>
        <taxon>Eukaryota</taxon>
        <taxon>Viridiplantae</taxon>
        <taxon>Streptophyta</taxon>
        <taxon>Embryophyta</taxon>
        <taxon>Tracheophyta</taxon>
        <taxon>Polypodiopsida</taxon>
        <taxon>Polypodiidae</taxon>
        <taxon>Polypodiales</taxon>
        <taxon>Pteridineae</taxon>
        <taxon>Pteridaceae</taxon>
        <taxon>Vittarioideae</taxon>
        <taxon>Adiantum</taxon>
    </lineage>
</organism>
<dbReference type="GO" id="GO:0006032">
    <property type="term" value="P:chitin catabolic process"/>
    <property type="evidence" value="ECO:0007669"/>
    <property type="project" value="TreeGrafter"/>
</dbReference>
<accession>A0A9D4V583</accession>
<dbReference type="SMART" id="SM00636">
    <property type="entry name" value="Glyco_18"/>
    <property type="match status" value="1"/>
</dbReference>
<protein>
    <recommendedName>
        <fullName evidence="1">GH18 domain-containing protein</fullName>
    </recommendedName>
</protein>
<evidence type="ECO:0000313" key="2">
    <source>
        <dbReference type="EMBL" id="KAI5079182.1"/>
    </source>
</evidence>
<evidence type="ECO:0000259" key="1">
    <source>
        <dbReference type="PROSITE" id="PS51910"/>
    </source>
</evidence>
<dbReference type="Pfam" id="PF00704">
    <property type="entry name" value="Glyco_hydro_18"/>
    <property type="match status" value="1"/>
</dbReference>
<evidence type="ECO:0000313" key="3">
    <source>
        <dbReference type="Proteomes" id="UP000886520"/>
    </source>
</evidence>
<dbReference type="GO" id="GO:0005975">
    <property type="term" value="P:carbohydrate metabolic process"/>
    <property type="evidence" value="ECO:0007669"/>
    <property type="project" value="InterPro"/>
</dbReference>
<dbReference type="SUPFAM" id="SSF51445">
    <property type="entry name" value="(Trans)glycosidases"/>
    <property type="match status" value="1"/>
</dbReference>
<dbReference type="InterPro" id="IPR029070">
    <property type="entry name" value="Chitinase_insertion_sf"/>
</dbReference>
<dbReference type="InterPro" id="IPR011583">
    <property type="entry name" value="Chitinase_II/V-like_cat"/>
</dbReference>
<dbReference type="PANTHER" id="PTHR11177">
    <property type="entry name" value="CHITINASE"/>
    <property type="match status" value="1"/>
</dbReference>
<gene>
    <name evidence="2" type="ORF">GOP47_0006853</name>
</gene>
<dbReference type="PROSITE" id="PS51910">
    <property type="entry name" value="GH18_2"/>
    <property type="match status" value="1"/>
</dbReference>
<dbReference type="Proteomes" id="UP000886520">
    <property type="component" value="Chromosome 6"/>
</dbReference>
<sequence length="426" mass="47234">PNISTPTGKRDIYYFTNWSIYDRHYFVKDLPINNLVDISYAFVKVQATGEIALSDPWADVQNPFNVGGNGVDPQNNPNAPPEDLGLFGQFKKLLKDQGKQFNLMLALGGWTLSATFSDAFSTVEKRSAFVTSLTNFVTQYPIFNGISIDWEYLSDDGVNYGKDGNSVRKEDGENFILVLQALRKALPSYTIAFCCFAAPEKVKWPIERVVPLLDELHVMTYDFHDGNWGETKSAHHTNLMPSSHAAWSVDEAVEFYLSRAVPPAKIFIGGALYSRGFANTDGIGMPAQGGSPHTSWEPGLVDYKRLPWDAKSVELWDDEAKAPYALDSTNRVLDSYDNVKSIIAKAQYIKDHDLGGIIVWECSGDFPYLDPRARSIMKALHDNLTHGTGRNASATTHVPTPLKISKQLAATQLIGMRNSTSALHST</sequence>
<proteinExistence type="predicted"/>
<comment type="caution">
    <text evidence="2">The sequence shown here is derived from an EMBL/GenBank/DDBJ whole genome shotgun (WGS) entry which is preliminary data.</text>
</comment>
<dbReference type="SUPFAM" id="SSF54556">
    <property type="entry name" value="Chitinase insertion domain"/>
    <property type="match status" value="1"/>
</dbReference>
<feature type="domain" description="GH18" evidence="1">
    <location>
        <begin position="9"/>
        <end position="383"/>
    </location>
</feature>
<dbReference type="InterPro" id="IPR017853">
    <property type="entry name" value="GH"/>
</dbReference>
<reference evidence="2" key="1">
    <citation type="submission" date="2021-01" db="EMBL/GenBank/DDBJ databases">
        <title>Adiantum capillus-veneris genome.</title>
        <authorList>
            <person name="Fang Y."/>
            <person name="Liao Q."/>
        </authorList>
    </citation>
    <scope>NUCLEOTIDE SEQUENCE</scope>
    <source>
        <strain evidence="2">H3</strain>
        <tissue evidence="2">Leaf</tissue>
    </source>
</reference>